<organism evidence="4 5">
    <name type="scientific">Staphylococcus cohnii subsp. cohnii</name>
    <dbReference type="NCBI Taxonomy" id="74704"/>
    <lineage>
        <taxon>Bacteria</taxon>
        <taxon>Bacillati</taxon>
        <taxon>Bacillota</taxon>
        <taxon>Bacilli</taxon>
        <taxon>Bacillales</taxon>
        <taxon>Staphylococcaceae</taxon>
        <taxon>Staphylococcus</taxon>
        <taxon>Staphylococcus cohnii species complex</taxon>
    </lineage>
</organism>
<dbReference type="AlphaFoldDB" id="A0A0M2NZF8"/>
<dbReference type="InterPro" id="IPR016181">
    <property type="entry name" value="Acyl_CoA_acyltransferase"/>
</dbReference>
<dbReference type="InterPro" id="IPR000182">
    <property type="entry name" value="GNAT_dom"/>
</dbReference>
<feature type="domain" description="N-acetyltransferase" evidence="3">
    <location>
        <begin position="1"/>
        <end position="140"/>
    </location>
</feature>
<dbReference type="PATRIC" id="fig|74704.6.peg.921"/>
<evidence type="ECO:0000256" key="2">
    <source>
        <dbReference type="ARBA" id="ARBA00029740"/>
    </source>
</evidence>
<dbReference type="PANTHER" id="PTHR13355">
    <property type="entry name" value="GLUCOSAMINE 6-PHOSPHATE N-ACETYLTRANSFERASE"/>
    <property type="match status" value="1"/>
</dbReference>
<dbReference type="Gene3D" id="3.40.630.30">
    <property type="match status" value="1"/>
</dbReference>
<comment type="similarity">
    <text evidence="1">Belongs to the UPF0039 (ElaA) family.</text>
</comment>
<accession>A0A0M2NZF8</accession>
<dbReference type="InterPro" id="IPR039143">
    <property type="entry name" value="GNPNAT1-like"/>
</dbReference>
<evidence type="ECO:0000256" key="1">
    <source>
        <dbReference type="ARBA" id="ARBA00009623"/>
    </source>
</evidence>
<protein>
    <recommendedName>
        <fullName evidence="2">GCN5-related N-acetyltransferase</fullName>
    </recommendedName>
</protein>
<gene>
    <name evidence="4" type="ORF">UF66_0899</name>
</gene>
<dbReference type="Pfam" id="PF13673">
    <property type="entry name" value="Acetyltransf_10"/>
    <property type="match status" value="1"/>
</dbReference>
<proteinExistence type="inferred from homology"/>
<dbReference type="RefSeq" id="WP_019468156.1">
    <property type="nucleotide sequence ID" value="NZ_BKAS01000003.1"/>
</dbReference>
<comment type="caution">
    <text evidence="4">The sequence shown here is derived from an EMBL/GenBank/DDBJ whole genome shotgun (WGS) entry which is preliminary data.</text>
</comment>
<dbReference type="CDD" id="cd04301">
    <property type="entry name" value="NAT_SF"/>
    <property type="match status" value="1"/>
</dbReference>
<dbReference type="PANTHER" id="PTHR13355:SF11">
    <property type="entry name" value="GLUCOSAMINE 6-PHOSPHATE N-ACETYLTRANSFERASE"/>
    <property type="match status" value="1"/>
</dbReference>
<evidence type="ECO:0000259" key="3">
    <source>
        <dbReference type="PROSITE" id="PS51186"/>
    </source>
</evidence>
<evidence type="ECO:0000313" key="5">
    <source>
        <dbReference type="Proteomes" id="UP000034455"/>
    </source>
</evidence>
<name>A0A0M2NZF8_STACC</name>
<dbReference type="GO" id="GO:0004343">
    <property type="term" value="F:glucosamine 6-phosphate N-acetyltransferase activity"/>
    <property type="evidence" value="ECO:0007669"/>
    <property type="project" value="TreeGrafter"/>
</dbReference>
<reference evidence="4 5" key="1">
    <citation type="submission" date="2015-03" db="EMBL/GenBank/DDBJ databases">
        <title>Genome Assembly of Staphylococcus cohnii subsp. cohnii strain G22B2.</title>
        <authorList>
            <person name="Nair G."/>
            <person name="Kaur G."/>
            <person name="Khatri I."/>
            <person name="Singh N.K."/>
            <person name="Sathyabama S."/>
            <person name="Maurya S.K."/>
            <person name="Subramanian S."/>
            <person name="Agrewala J.N."/>
            <person name="Mayilraj S."/>
        </authorList>
    </citation>
    <scope>NUCLEOTIDE SEQUENCE [LARGE SCALE GENOMIC DNA]</scope>
    <source>
        <strain evidence="4 5">G22B2</strain>
    </source>
</reference>
<dbReference type="EMBL" id="LAKJ01000016">
    <property type="protein sequence ID" value="KKI63350.1"/>
    <property type="molecule type" value="Genomic_DNA"/>
</dbReference>
<dbReference type="PROSITE" id="PS51186">
    <property type="entry name" value="GNAT"/>
    <property type="match status" value="1"/>
</dbReference>
<dbReference type="Proteomes" id="UP000034455">
    <property type="component" value="Unassembled WGS sequence"/>
</dbReference>
<evidence type="ECO:0000313" key="4">
    <source>
        <dbReference type="EMBL" id="KKI63350.1"/>
    </source>
</evidence>
<dbReference type="SUPFAM" id="SSF55729">
    <property type="entry name" value="Acyl-CoA N-acyltransferases (Nat)"/>
    <property type="match status" value="1"/>
</dbReference>
<keyword evidence="4" id="KW-0808">Transferase</keyword>
<sequence>MFEVVTTSKMLDDAYEIRKAVFVREQGVPLENEIDQFESSATHVIGYDELHSPFATGRFRPYQNGAKIERVAILPSHRKSGHGKGLMLFIETVAKEQGYDMLTLNAQCHAQRFYESLGYKASGDIFLEENIEHILMNKTI</sequence>
<dbReference type="GeneID" id="58097931"/>